<feature type="active site" description="Glycyl thioester intermediate" evidence="16">
    <location>
        <position position="86"/>
    </location>
</feature>
<evidence type="ECO:0000256" key="13">
    <source>
        <dbReference type="ARBA" id="ARBA00077502"/>
    </source>
</evidence>
<dbReference type="EMBL" id="IACT01007864">
    <property type="protein sequence ID" value="LAC26976.1"/>
    <property type="molecule type" value="mRNA"/>
</dbReference>
<dbReference type="FunFam" id="3.10.110.10:FF:000078">
    <property type="entry name" value="ubiquitin-conjugating enzyme E2 H isoform X2"/>
    <property type="match status" value="1"/>
</dbReference>
<evidence type="ECO:0000256" key="7">
    <source>
        <dbReference type="ARBA" id="ARBA00035845"/>
    </source>
</evidence>
<dbReference type="SMART" id="SM00212">
    <property type="entry name" value="UBCc"/>
    <property type="match status" value="1"/>
</dbReference>
<evidence type="ECO:0000256" key="11">
    <source>
        <dbReference type="ARBA" id="ARBA00072436"/>
    </source>
</evidence>
<reference evidence="20" key="1">
    <citation type="submission" date="2017-11" db="EMBL/GenBank/DDBJ databases">
        <title>The sensing device of the deep-sea amphipod.</title>
        <authorList>
            <person name="Kobayashi H."/>
            <person name="Nagahama T."/>
            <person name="Arai W."/>
            <person name="Sasagawa Y."/>
            <person name="Umeda M."/>
            <person name="Hayashi T."/>
            <person name="Nikaido I."/>
            <person name="Watanabe H."/>
            <person name="Oguri K."/>
            <person name="Kitazato H."/>
            <person name="Fujioka K."/>
            <person name="Kido Y."/>
            <person name="Takami H."/>
        </authorList>
    </citation>
    <scope>NUCLEOTIDE SEQUENCE</scope>
    <source>
        <tissue evidence="20">Whole body</tissue>
    </source>
</reference>
<proteinExistence type="evidence at transcript level"/>
<keyword evidence="1" id="KW-0808">Transferase</keyword>
<evidence type="ECO:0000256" key="17">
    <source>
        <dbReference type="RuleBase" id="RU362109"/>
    </source>
</evidence>
<evidence type="ECO:0000256" key="6">
    <source>
        <dbReference type="ARBA" id="ARBA00022990"/>
    </source>
</evidence>
<evidence type="ECO:0000259" key="19">
    <source>
        <dbReference type="PROSITE" id="PS50127"/>
    </source>
</evidence>
<dbReference type="GO" id="GO:0061631">
    <property type="term" value="F:ubiquitin conjugating enzyme activity"/>
    <property type="evidence" value="ECO:0007669"/>
    <property type="project" value="UniProtKB-EC"/>
</dbReference>
<evidence type="ECO:0000256" key="2">
    <source>
        <dbReference type="ARBA" id="ARBA00022741"/>
    </source>
</evidence>
<evidence type="ECO:0000313" key="20">
    <source>
        <dbReference type="EMBL" id="LAC26976.1"/>
    </source>
</evidence>
<comment type="subunit">
    <text evidence="10">Interacts with MAEA and WDR26, components of the CTLH complex that contains GID4, RANBP9 and/or RANBP10, MKLN1, MAEA, RMND5A (or alternatively its paralog RMND5B), GID8, ARMC8, WDR26 and YPEL5.</text>
</comment>
<evidence type="ECO:0000256" key="1">
    <source>
        <dbReference type="ARBA" id="ARBA00022679"/>
    </source>
</evidence>
<comment type="similarity">
    <text evidence="17">Belongs to the ubiquitin-conjugating enzyme family.</text>
</comment>
<keyword evidence="3 17" id="KW-0833">Ubl conjugation pathway</keyword>
<keyword evidence="2 17" id="KW-0547">Nucleotide-binding</keyword>
<keyword evidence="4 17" id="KW-0067">ATP-binding</keyword>
<dbReference type="PROSITE" id="PS50127">
    <property type="entry name" value="UBC_2"/>
    <property type="match status" value="1"/>
</dbReference>
<dbReference type="GO" id="GO:0005524">
    <property type="term" value="F:ATP binding"/>
    <property type="evidence" value="ECO:0007669"/>
    <property type="project" value="UniProtKB-UniRule"/>
</dbReference>
<dbReference type="InterPro" id="IPR016135">
    <property type="entry name" value="UBQ-conjugating_enzyme/RWD"/>
</dbReference>
<dbReference type="EC" id="2.3.2.24" evidence="8"/>
<evidence type="ECO:0000256" key="9">
    <source>
        <dbReference type="ARBA" id="ARBA00060202"/>
    </source>
</evidence>
<evidence type="ECO:0000256" key="16">
    <source>
        <dbReference type="PROSITE-ProRule" id="PRU10133"/>
    </source>
</evidence>
<name>A0A6A7G7U9_9CRUS</name>
<organism evidence="20">
    <name type="scientific">Hirondellea gigas</name>
    <dbReference type="NCBI Taxonomy" id="1518452"/>
    <lineage>
        <taxon>Eukaryota</taxon>
        <taxon>Metazoa</taxon>
        <taxon>Ecdysozoa</taxon>
        <taxon>Arthropoda</taxon>
        <taxon>Crustacea</taxon>
        <taxon>Multicrustacea</taxon>
        <taxon>Malacostraca</taxon>
        <taxon>Eumalacostraca</taxon>
        <taxon>Peracarida</taxon>
        <taxon>Amphipoda</taxon>
        <taxon>Amphilochidea</taxon>
        <taxon>Lysianassida</taxon>
        <taxon>Lysianassidira</taxon>
        <taxon>Lysianassoidea</taxon>
        <taxon>Lysianassidae</taxon>
        <taxon>Hirondellea</taxon>
    </lineage>
</organism>
<evidence type="ECO:0000256" key="10">
    <source>
        <dbReference type="ARBA" id="ARBA00063081"/>
    </source>
</evidence>
<feature type="compositionally biased region" description="Acidic residues" evidence="18">
    <location>
        <begin position="181"/>
        <end position="191"/>
    </location>
</feature>
<dbReference type="InterPro" id="IPR023313">
    <property type="entry name" value="UBQ-conjugating_AS"/>
</dbReference>
<evidence type="ECO:0000256" key="12">
    <source>
        <dbReference type="ARBA" id="ARBA00076312"/>
    </source>
</evidence>
<evidence type="ECO:0000256" key="5">
    <source>
        <dbReference type="ARBA" id="ARBA00022843"/>
    </source>
</evidence>
<accession>A0A6A7G7U9</accession>
<feature type="domain" description="UBC core" evidence="19">
    <location>
        <begin position="4"/>
        <end position="149"/>
    </location>
</feature>
<feature type="region of interest" description="Disordered" evidence="18">
    <location>
        <begin position="151"/>
        <end position="201"/>
    </location>
</feature>
<dbReference type="Gene3D" id="3.10.110.10">
    <property type="entry name" value="Ubiquitin Conjugating Enzyme"/>
    <property type="match status" value="1"/>
</dbReference>
<evidence type="ECO:0000256" key="15">
    <source>
        <dbReference type="ARBA" id="ARBA00082119"/>
    </source>
</evidence>
<keyword evidence="6" id="KW-0007">Acetylation</keyword>
<evidence type="ECO:0000256" key="8">
    <source>
        <dbReference type="ARBA" id="ARBA00039076"/>
    </source>
</evidence>
<evidence type="ECO:0000256" key="4">
    <source>
        <dbReference type="ARBA" id="ARBA00022840"/>
    </source>
</evidence>
<dbReference type="AlphaFoldDB" id="A0A6A7G7U9"/>
<comment type="function">
    <text evidence="9">Accepts ubiquitin from the E1 complex and catalyzes its covalent attachment to other proteins. E2 ubiquitin conjugating enzyme that transfers ubiquitin to MAEA, a core component of the CTLH E3 ubiquitin-protein ligase complex. In vitro catalyzes 'Lys-11'- and 'Lys-48'-linked polyubiquitination. Capable, in vitro, to ubiquitinate histone H2A.</text>
</comment>
<dbReference type="Pfam" id="PF00179">
    <property type="entry name" value="UQ_con"/>
    <property type="match status" value="1"/>
</dbReference>
<dbReference type="CDD" id="cd23797">
    <property type="entry name" value="UBCc_UBE2H"/>
    <property type="match status" value="1"/>
</dbReference>
<dbReference type="PROSITE" id="PS00183">
    <property type="entry name" value="UBC_1"/>
    <property type="match status" value="1"/>
</dbReference>
<comment type="catalytic activity">
    <reaction evidence="7">
        <text>S-ubiquitinyl-[E1 ubiquitin-activating enzyme]-L-cysteine + [acceptor protein]-L-lysine = [E1 ubiquitin-activating enzyme]-L-cysteine + N(6)-monoubiquitinyl-[acceptor protein]-L-lysine.</text>
        <dbReference type="EC" id="2.3.2.24"/>
    </reaction>
</comment>
<sequence>MSSPSKRRDADVLKLMMTDHKVSLAKEDSVADFFVLFEGPSSSPYEGGKWRVHVVLPIQYPFKSPSIGFCNRIYHPNIDEASGTVCLDVINQTWSPMYDLVNIFDIFLPQLLKYPNSADPLNSSAASLYSSDQESYLRKVREYVLTFASTDSDESDDWKSISSHPSSTDDSEDDHSSSDDAFSDFDDDGEVMEQMADSMEI</sequence>
<evidence type="ECO:0000256" key="3">
    <source>
        <dbReference type="ARBA" id="ARBA00022786"/>
    </source>
</evidence>
<evidence type="ECO:0000256" key="18">
    <source>
        <dbReference type="SAM" id="MobiDB-lite"/>
    </source>
</evidence>
<keyword evidence="5" id="KW-0832">Ubl conjugation</keyword>
<evidence type="ECO:0000256" key="14">
    <source>
        <dbReference type="ARBA" id="ARBA00078369"/>
    </source>
</evidence>
<dbReference type="SUPFAM" id="SSF54495">
    <property type="entry name" value="UBC-like"/>
    <property type="match status" value="1"/>
</dbReference>
<dbReference type="PANTHER" id="PTHR24068">
    <property type="entry name" value="UBIQUITIN-CONJUGATING ENZYME E2"/>
    <property type="match status" value="1"/>
</dbReference>
<protein>
    <recommendedName>
        <fullName evidence="11">Ubiquitin-conjugating enzyme E2 H</fullName>
        <ecNumber evidence="8">2.3.2.24</ecNumber>
    </recommendedName>
    <alternativeName>
        <fullName evidence="14">(E3-independent) E2 ubiquitin-conjugating enzyme H</fullName>
    </alternativeName>
    <alternativeName>
        <fullName evidence="12">E2 ubiquitin-conjugating enzyme H</fullName>
    </alternativeName>
    <alternativeName>
        <fullName evidence="15">Ubiquitin carrier protein H</fullName>
    </alternativeName>
    <alternativeName>
        <fullName evidence="13">Ubiquitin-protein ligase H</fullName>
    </alternativeName>
</protein>
<dbReference type="InterPro" id="IPR000608">
    <property type="entry name" value="UBC"/>
</dbReference>